<keyword evidence="3" id="KW-1185">Reference proteome</keyword>
<protein>
    <submittedName>
        <fullName evidence="2">Os06g0563250 protein</fullName>
    </submittedName>
</protein>
<dbReference type="EMBL" id="AP014962">
    <property type="protein sequence ID" value="BAS98262.1"/>
    <property type="molecule type" value="Genomic_DNA"/>
</dbReference>
<proteinExistence type="predicted"/>
<feature type="compositionally biased region" description="Basic residues" evidence="1">
    <location>
        <begin position="80"/>
        <end position="89"/>
    </location>
</feature>
<dbReference type="PaxDb" id="39947-A0A0P0WY43"/>
<evidence type="ECO:0000256" key="1">
    <source>
        <dbReference type="SAM" id="MobiDB-lite"/>
    </source>
</evidence>
<sequence>MITRFIKLNCRDDVNFLHVLPGRALAEDLREPPLHRRMPLLRRRRARPRRLEAVAVAAVGIHHGGVTRSRRGGIASGRDRGRRKRRRRRREESGWMGWGDALGEEAEEEALAAAAEEEGEIESGRCVWGRGEVEACVCL</sequence>
<reference evidence="3" key="1">
    <citation type="journal article" date="2005" name="Nature">
        <title>The map-based sequence of the rice genome.</title>
        <authorList>
            <consortium name="International rice genome sequencing project (IRGSP)"/>
            <person name="Matsumoto T."/>
            <person name="Wu J."/>
            <person name="Kanamori H."/>
            <person name="Katayose Y."/>
            <person name="Fujisawa M."/>
            <person name="Namiki N."/>
            <person name="Mizuno H."/>
            <person name="Yamamoto K."/>
            <person name="Antonio B.A."/>
            <person name="Baba T."/>
            <person name="Sakata K."/>
            <person name="Nagamura Y."/>
            <person name="Aoki H."/>
            <person name="Arikawa K."/>
            <person name="Arita K."/>
            <person name="Bito T."/>
            <person name="Chiden Y."/>
            <person name="Fujitsuka N."/>
            <person name="Fukunaka R."/>
            <person name="Hamada M."/>
            <person name="Harada C."/>
            <person name="Hayashi A."/>
            <person name="Hijishita S."/>
            <person name="Honda M."/>
            <person name="Hosokawa S."/>
            <person name="Ichikawa Y."/>
            <person name="Idonuma A."/>
            <person name="Iijima M."/>
            <person name="Ikeda M."/>
            <person name="Ikeno M."/>
            <person name="Ito K."/>
            <person name="Ito S."/>
            <person name="Ito T."/>
            <person name="Ito Y."/>
            <person name="Ito Y."/>
            <person name="Iwabuchi A."/>
            <person name="Kamiya K."/>
            <person name="Karasawa W."/>
            <person name="Kurita K."/>
            <person name="Katagiri S."/>
            <person name="Kikuta A."/>
            <person name="Kobayashi H."/>
            <person name="Kobayashi N."/>
            <person name="Machita K."/>
            <person name="Maehara T."/>
            <person name="Masukawa M."/>
            <person name="Mizubayashi T."/>
            <person name="Mukai Y."/>
            <person name="Nagasaki H."/>
            <person name="Nagata Y."/>
            <person name="Naito S."/>
            <person name="Nakashima M."/>
            <person name="Nakama Y."/>
            <person name="Nakamichi Y."/>
            <person name="Nakamura M."/>
            <person name="Meguro A."/>
            <person name="Negishi M."/>
            <person name="Ohta I."/>
            <person name="Ohta T."/>
            <person name="Okamoto M."/>
            <person name="Ono N."/>
            <person name="Saji S."/>
            <person name="Sakaguchi M."/>
            <person name="Sakai K."/>
            <person name="Shibata M."/>
            <person name="Shimokawa T."/>
            <person name="Song J."/>
            <person name="Takazaki Y."/>
            <person name="Terasawa K."/>
            <person name="Tsugane M."/>
            <person name="Tsuji K."/>
            <person name="Ueda S."/>
            <person name="Waki K."/>
            <person name="Yamagata H."/>
            <person name="Yamamoto M."/>
            <person name="Yamamoto S."/>
            <person name="Yamane H."/>
            <person name="Yoshiki S."/>
            <person name="Yoshihara R."/>
            <person name="Yukawa K."/>
            <person name="Zhong H."/>
            <person name="Yano M."/>
            <person name="Yuan Q."/>
            <person name="Ouyang S."/>
            <person name="Liu J."/>
            <person name="Jones K.M."/>
            <person name="Gansberger K."/>
            <person name="Moffat K."/>
            <person name="Hill J."/>
            <person name="Bera J."/>
            <person name="Fadrosh D."/>
            <person name="Jin S."/>
            <person name="Johri S."/>
            <person name="Kim M."/>
            <person name="Overton L."/>
            <person name="Reardon M."/>
            <person name="Tsitrin T."/>
            <person name="Vuong H."/>
            <person name="Weaver B."/>
            <person name="Ciecko A."/>
            <person name="Tallon L."/>
            <person name="Jackson J."/>
            <person name="Pai G."/>
            <person name="Aken S.V."/>
            <person name="Utterback T."/>
            <person name="Reidmuller S."/>
            <person name="Feldblyum T."/>
            <person name="Hsiao J."/>
            <person name="Zismann V."/>
            <person name="Iobst S."/>
            <person name="de Vazeille A.R."/>
            <person name="Buell C.R."/>
            <person name="Ying K."/>
            <person name="Li Y."/>
            <person name="Lu T."/>
            <person name="Huang Y."/>
            <person name="Zhao Q."/>
            <person name="Feng Q."/>
            <person name="Zhang L."/>
            <person name="Zhu J."/>
            <person name="Weng Q."/>
            <person name="Mu J."/>
            <person name="Lu Y."/>
            <person name="Fan D."/>
            <person name="Liu Y."/>
            <person name="Guan J."/>
            <person name="Zhang Y."/>
            <person name="Yu S."/>
            <person name="Liu X."/>
            <person name="Zhang Y."/>
            <person name="Hong G."/>
            <person name="Han B."/>
            <person name="Choisne N."/>
            <person name="Demange N."/>
            <person name="Orjeda G."/>
            <person name="Samain S."/>
            <person name="Cattolico L."/>
            <person name="Pelletier E."/>
            <person name="Couloux A."/>
            <person name="Segurens B."/>
            <person name="Wincker P."/>
            <person name="D'Hont A."/>
            <person name="Scarpelli C."/>
            <person name="Weissenbach J."/>
            <person name="Salanoubat M."/>
            <person name="Quetier F."/>
            <person name="Yu Y."/>
            <person name="Kim H.R."/>
            <person name="Rambo T."/>
            <person name="Currie J."/>
            <person name="Collura K."/>
            <person name="Luo M."/>
            <person name="Yang T."/>
            <person name="Ammiraju J.S.S."/>
            <person name="Engler F."/>
            <person name="Soderlund C."/>
            <person name="Wing R.A."/>
            <person name="Palmer L.E."/>
            <person name="de la Bastide M."/>
            <person name="Spiegel L."/>
            <person name="Nascimento L."/>
            <person name="Zutavern T."/>
            <person name="O'Shaughnessy A."/>
            <person name="Dike S."/>
            <person name="Dedhia N."/>
            <person name="Preston R."/>
            <person name="Balija V."/>
            <person name="McCombie W.R."/>
            <person name="Chow T."/>
            <person name="Chen H."/>
            <person name="Chung M."/>
            <person name="Chen C."/>
            <person name="Shaw J."/>
            <person name="Wu H."/>
            <person name="Hsiao K."/>
            <person name="Chao Y."/>
            <person name="Chu M."/>
            <person name="Cheng C."/>
            <person name="Hour A."/>
            <person name="Lee P."/>
            <person name="Lin S."/>
            <person name="Lin Y."/>
            <person name="Liou J."/>
            <person name="Liu S."/>
            <person name="Hsing Y."/>
            <person name="Raghuvanshi S."/>
            <person name="Mohanty A."/>
            <person name="Bharti A.K."/>
            <person name="Gaur A."/>
            <person name="Gupta V."/>
            <person name="Kumar D."/>
            <person name="Ravi V."/>
            <person name="Vij S."/>
            <person name="Kapur A."/>
            <person name="Khurana P."/>
            <person name="Khurana P."/>
            <person name="Khurana J.P."/>
            <person name="Tyagi A.K."/>
            <person name="Gaikwad K."/>
            <person name="Singh A."/>
            <person name="Dalal V."/>
            <person name="Srivastava S."/>
            <person name="Dixit A."/>
            <person name="Pal A.K."/>
            <person name="Ghazi I.A."/>
            <person name="Yadav M."/>
            <person name="Pandit A."/>
            <person name="Bhargava A."/>
            <person name="Sureshbabu K."/>
            <person name="Batra K."/>
            <person name="Sharma T.R."/>
            <person name="Mohapatra T."/>
            <person name="Singh N.K."/>
            <person name="Messing J."/>
            <person name="Nelson A.B."/>
            <person name="Fuks G."/>
            <person name="Kavchok S."/>
            <person name="Keizer G."/>
            <person name="Linton E."/>
            <person name="Llaca V."/>
            <person name="Song R."/>
            <person name="Tanyolac B."/>
            <person name="Young S."/>
            <person name="Ho-Il K."/>
            <person name="Hahn J.H."/>
            <person name="Sangsakoo G."/>
            <person name="Vanavichit A."/>
            <person name="de Mattos Luiz.A.T."/>
            <person name="Zimmer P.D."/>
            <person name="Malone G."/>
            <person name="Dellagostin O."/>
            <person name="de Oliveira A.C."/>
            <person name="Bevan M."/>
            <person name="Bancroft I."/>
            <person name="Minx P."/>
            <person name="Cordum H."/>
            <person name="Wilson R."/>
            <person name="Cheng Z."/>
            <person name="Jin W."/>
            <person name="Jiang J."/>
            <person name="Leong S.A."/>
            <person name="Iwama H."/>
            <person name="Gojobori T."/>
            <person name="Itoh T."/>
            <person name="Niimura Y."/>
            <person name="Fujii Y."/>
            <person name="Habara T."/>
            <person name="Sakai H."/>
            <person name="Sato Y."/>
            <person name="Wilson G."/>
            <person name="Kumar K."/>
            <person name="McCouch S."/>
            <person name="Juretic N."/>
            <person name="Hoen D."/>
            <person name="Wright S."/>
            <person name="Bruskiewich R."/>
            <person name="Bureau T."/>
            <person name="Miyao A."/>
            <person name="Hirochika H."/>
            <person name="Nishikawa T."/>
            <person name="Kadowaki K."/>
            <person name="Sugiura M."/>
            <person name="Burr B."/>
            <person name="Sasaki T."/>
        </authorList>
    </citation>
    <scope>NUCLEOTIDE SEQUENCE [LARGE SCALE GENOMIC DNA]</scope>
    <source>
        <strain evidence="3">cv. Nipponbare</strain>
    </source>
</reference>
<reference evidence="2 3" key="3">
    <citation type="journal article" date="2013" name="Rice">
        <title>Improvement of the Oryza sativa Nipponbare reference genome using next generation sequence and optical map data.</title>
        <authorList>
            <person name="Kawahara Y."/>
            <person name="de la Bastide M."/>
            <person name="Hamilton J.P."/>
            <person name="Kanamori H."/>
            <person name="McCombie W.R."/>
            <person name="Ouyang S."/>
            <person name="Schwartz D.C."/>
            <person name="Tanaka T."/>
            <person name="Wu J."/>
            <person name="Zhou S."/>
            <person name="Childs K.L."/>
            <person name="Davidson R.M."/>
            <person name="Lin H."/>
            <person name="Quesada-Ocampo L."/>
            <person name="Vaillancourt B."/>
            <person name="Sakai H."/>
            <person name="Lee S.S."/>
            <person name="Kim J."/>
            <person name="Numa H."/>
            <person name="Itoh T."/>
            <person name="Buell C.R."/>
            <person name="Matsumoto T."/>
        </authorList>
    </citation>
    <scope>NUCLEOTIDE SEQUENCE [LARGE SCALE GENOMIC DNA]</scope>
    <source>
        <strain evidence="3">cv. Nipponbare</strain>
    </source>
</reference>
<feature type="region of interest" description="Disordered" evidence="1">
    <location>
        <begin position="67"/>
        <end position="93"/>
    </location>
</feature>
<dbReference type="Gramene" id="Os06t0563250-01">
    <property type="protein sequence ID" value="Os06t0563250-01"/>
    <property type="gene ID" value="Os06g0563250"/>
</dbReference>
<organism evidence="2 3">
    <name type="scientific">Oryza sativa subsp. japonica</name>
    <name type="common">Rice</name>
    <dbReference type="NCBI Taxonomy" id="39947"/>
    <lineage>
        <taxon>Eukaryota</taxon>
        <taxon>Viridiplantae</taxon>
        <taxon>Streptophyta</taxon>
        <taxon>Embryophyta</taxon>
        <taxon>Tracheophyta</taxon>
        <taxon>Spermatophyta</taxon>
        <taxon>Magnoliopsida</taxon>
        <taxon>Liliopsida</taxon>
        <taxon>Poales</taxon>
        <taxon>Poaceae</taxon>
        <taxon>BOP clade</taxon>
        <taxon>Oryzoideae</taxon>
        <taxon>Oryzeae</taxon>
        <taxon>Oryzinae</taxon>
        <taxon>Oryza</taxon>
        <taxon>Oryza sativa</taxon>
    </lineage>
</organism>
<dbReference type="InParanoid" id="A0A0P0WY43"/>
<accession>A0A0P0WY43</accession>
<gene>
    <name evidence="2" type="ordered locus">Os06g0563250</name>
    <name evidence="2" type="ORF">OSNPB_060563250</name>
</gene>
<dbReference type="AlphaFoldDB" id="A0A0P0WY43"/>
<evidence type="ECO:0000313" key="3">
    <source>
        <dbReference type="Proteomes" id="UP000059680"/>
    </source>
</evidence>
<evidence type="ECO:0000313" key="2">
    <source>
        <dbReference type="EMBL" id="BAS98262.1"/>
    </source>
</evidence>
<dbReference type="Proteomes" id="UP000059680">
    <property type="component" value="Chromosome 6"/>
</dbReference>
<feature type="non-terminal residue" evidence="2">
    <location>
        <position position="1"/>
    </location>
</feature>
<name>A0A0P0WY43_ORYSJ</name>
<reference evidence="2 3" key="2">
    <citation type="journal article" date="2013" name="Plant Cell Physiol.">
        <title>Rice Annotation Project Database (RAP-DB): an integrative and interactive database for rice genomics.</title>
        <authorList>
            <person name="Sakai H."/>
            <person name="Lee S.S."/>
            <person name="Tanaka T."/>
            <person name="Numa H."/>
            <person name="Kim J."/>
            <person name="Kawahara Y."/>
            <person name="Wakimoto H."/>
            <person name="Yang C.C."/>
            <person name="Iwamoto M."/>
            <person name="Abe T."/>
            <person name="Yamada Y."/>
            <person name="Muto A."/>
            <person name="Inokuchi H."/>
            <person name="Ikemura T."/>
            <person name="Matsumoto T."/>
            <person name="Sasaki T."/>
            <person name="Itoh T."/>
        </authorList>
    </citation>
    <scope>NUCLEOTIDE SEQUENCE [LARGE SCALE GENOMIC DNA]</scope>
    <source>
        <strain evidence="3">cv. Nipponbare</strain>
    </source>
</reference>